<evidence type="ECO:0000256" key="2">
    <source>
        <dbReference type="ARBA" id="ARBA00022448"/>
    </source>
</evidence>
<dbReference type="KEGG" id="tta:Theth_1218"/>
<evidence type="ECO:0000256" key="6">
    <source>
        <dbReference type="ARBA" id="ARBA00022840"/>
    </source>
</evidence>
<evidence type="ECO:0000256" key="3">
    <source>
        <dbReference type="ARBA" id="ARBA00022475"/>
    </source>
</evidence>
<dbReference type="eggNOG" id="COG3845">
    <property type="taxonomic scope" value="Bacteria"/>
</dbReference>
<keyword evidence="8" id="KW-0472">Membrane</keyword>
<dbReference type="CDD" id="cd03216">
    <property type="entry name" value="ABC_Carb_Monos_I"/>
    <property type="match status" value="1"/>
</dbReference>
<dbReference type="PANTHER" id="PTHR43790:SF4">
    <property type="entry name" value="GUANOSINE IMPORT ATP-BINDING PROTEIN NUPO"/>
    <property type="match status" value="1"/>
</dbReference>
<dbReference type="AlphaFoldDB" id="F7YTR1"/>
<sequence length="514" mass="57385" precursor="true">MVAIEAVNITKIYPNGVVANRNVNVQINVGEIHAIVGENGAGKTTLMKIFFGMEKPTSGEIKVFGKTVHFSSPKDAIKHGIGMVHQHFMLVPSFTVAENVMLGIAPKKGPFAVDFKKMEEIVLDYAKKLNFDVPVCEKVMDLPVGVKQRVEILKALVRGAKILILDEPSSVLTPQEVEELFQLLRKLSKEGITVIFITHKLNEVKQISDRITIMRNGHVVGTYKNQDVSETDIVELMIGRKVEYQIERTPAKPGKIVLEVKNLNYYREDGAHILKNVNFYVRGGEIFAIAGLEGNGQKELVEIITGLREKATGRILLNGVDILNKHPGEIRRLGLAHIPEDRVEVGSALDLSVAENLISDRYYQQPFSGKVIYRPSKVLAFAERMIKMFNIKAKSPSTSVRFLSGGNIQKTIVARETTSNCKIVIASQPTHGIDVASSEFIRKRLLQMRDEGKAVLLISTDLQEVLQISDRVAVLYKGEIVAHFANQNLSETELAHYMLGVKRQSWDYLKEHLT</sequence>
<evidence type="ECO:0000313" key="11">
    <source>
        <dbReference type="Proteomes" id="UP000006804"/>
    </source>
</evidence>
<keyword evidence="11" id="KW-1185">Reference proteome</keyword>
<proteinExistence type="predicted"/>
<keyword evidence="7" id="KW-1278">Translocase</keyword>
<evidence type="ECO:0000256" key="4">
    <source>
        <dbReference type="ARBA" id="ARBA00022737"/>
    </source>
</evidence>
<dbReference type="GO" id="GO:0005886">
    <property type="term" value="C:plasma membrane"/>
    <property type="evidence" value="ECO:0007669"/>
    <property type="project" value="UniProtKB-SubCell"/>
</dbReference>
<dbReference type="FunFam" id="3.40.50.300:FF:000127">
    <property type="entry name" value="Ribose import ATP-binding protein RbsA"/>
    <property type="match status" value="1"/>
</dbReference>
<dbReference type="RefSeq" id="WP_013932509.1">
    <property type="nucleotide sequence ID" value="NC_015707.1"/>
</dbReference>
<gene>
    <name evidence="10" type="ORF">Theth_1218</name>
</gene>
<evidence type="ECO:0000256" key="5">
    <source>
        <dbReference type="ARBA" id="ARBA00022741"/>
    </source>
</evidence>
<accession>F7YTR1</accession>
<reference evidence="10 11" key="1">
    <citation type="submission" date="2010-11" db="EMBL/GenBank/DDBJ databases">
        <title>The complete genome of Thermotoga thermarum DSM 5069.</title>
        <authorList>
            <consortium name="US DOE Joint Genome Institute (JGI-PGF)"/>
            <person name="Lucas S."/>
            <person name="Copeland A."/>
            <person name="Lapidus A."/>
            <person name="Bruce D."/>
            <person name="Goodwin L."/>
            <person name="Pitluck S."/>
            <person name="Kyrpides N."/>
            <person name="Mavromatis K."/>
            <person name="Ivanova N."/>
            <person name="Zeytun A."/>
            <person name="Brettin T."/>
            <person name="Detter J.C."/>
            <person name="Tapia R."/>
            <person name="Han C."/>
            <person name="Land M."/>
            <person name="Hauser L."/>
            <person name="Markowitz V."/>
            <person name="Cheng J.-F."/>
            <person name="Hugenholtz P."/>
            <person name="Woyke T."/>
            <person name="Wu D."/>
            <person name="Spring S."/>
            <person name="Schroeder M."/>
            <person name="Brambilla E."/>
            <person name="Klenk H.-P."/>
            <person name="Eisen J.A."/>
        </authorList>
    </citation>
    <scope>NUCLEOTIDE SEQUENCE [LARGE SCALE GENOMIC DNA]</scope>
    <source>
        <strain evidence="10 11">DSM 5069</strain>
    </source>
</reference>
<keyword evidence="4" id="KW-0677">Repeat</keyword>
<dbReference type="GO" id="GO:0005524">
    <property type="term" value="F:ATP binding"/>
    <property type="evidence" value="ECO:0007669"/>
    <property type="project" value="UniProtKB-KW"/>
</dbReference>
<evidence type="ECO:0000256" key="7">
    <source>
        <dbReference type="ARBA" id="ARBA00022967"/>
    </source>
</evidence>
<keyword evidence="2" id="KW-0813">Transport</keyword>
<dbReference type="EMBL" id="CP002351">
    <property type="protein sequence ID" value="AEH51290.1"/>
    <property type="molecule type" value="Genomic_DNA"/>
</dbReference>
<dbReference type="PROSITE" id="PS50893">
    <property type="entry name" value="ABC_TRANSPORTER_2"/>
    <property type="match status" value="2"/>
</dbReference>
<evidence type="ECO:0000256" key="8">
    <source>
        <dbReference type="ARBA" id="ARBA00023136"/>
    </source>
</evidence>
<dbReference type="InterPro" id="IPR003593">
    <property type="entry name" value="AAA+_ATPase"/>
</dbReference>
<dbReference type="PANTHER" id="PTHR43790">
    <property type="entry name" value="CARBOHYDRATE TRANSPORT ATP-BINDING PROTEIN MG119-RELATED"/>
    <property type="match status" value="1"/>
</dbReference>
<evidence type="ECO:0000256" key="1">
    <source>
        <dbReference type="ARBA" id="ARBA00004202"/>
    </source>
</evidence>
<organism evidence="10 11">
    <name type="scientific">Pseudothermotoga thermarum DSM 5069</name>
    <dbReference type="NCBI Taxonomy" id="688269"/>
    <lineage>
        <taxon>Bacteria</taxon>
        <taxon>Thermotogati</taxon>
        <taxon>Thermotogota</taxon>
        <taxon>Thermotogae</taxon>
        <taxon>Thermotogales</taxon>
        <taxon>Thermotogaceae</taxon>
        <taxon>Pseudothermotoga</taxon>
    </lineage>
</organism>
<keyword evidence="6 10" id="KW-0067">ATP-binding</keyword>
<comment type="subcellular location">
    <subcellularLocation>
        <location evidence="1">Cell membrane</location>
        <topology evidence="1">Peripheral membrane protein</topology>
    </subcellularLocation>
</comment>
<dbReference type="GO" id="GO:0016887">
    <property type="term" value="F:ATP hydrolysis activity"/>
    <property type="evidence" value="ECO:0007669"/>
    <property type="project" value="InterPro"/>
</dbReference>
<dbReference type="CDD" id="cd03215">
    <property type="entry name" value="ABC_Carb_Monos_II"/>
    <property type="match status" value="1"/>
</dbReference>
<keyword evidence="3" id="KW-1003">Cell membrane</keyword>
<dbReference type="STRING" id="688269.Theth_1218"/>
<evidence type="ECO:0000313" key="10">
    <source>
        <dbReference type="EMBL" id="AEH51290.1"/>
    </source>
</evidence>
<keyword evidence="5" id="KW-0547">Nucleotide-binding</keyword>
<dbReference type="InterPro" id="IPR003439">
    <property type="entry name" value="ABC_transporter-like_ATP-bd"/>
</dbReference>
<feature type="domain" description="ABC transporter" evidence="9">
    <location>
        <begin position="4"/>
        <end position="241"/>
    </location>
</feature>
<dbReference type="HOGENOM" id="CLU_000604_92_0_0"/>
<feature type="domain" description="ABC transporter" evidence="9">
    <location>
        <begin position="258"/>
        <end position="502"/>
    </location>
</feature>
<dbReference type="SUPFAM" id="SSF52540">
    <property type="entry name" value="P-loop containing nucleoside triphosphate hydrolases"/>
    <property type="match status" value="2"/>
</dbReference>
<protein>
    <submittedName>
        <fullName evidence="10">Nucleoside ABC transporter ATP-binding protein</fullName>
    </submittedName>
</protein>
<name>F7YTR1_9THEM</name>
<dbReference type="PATRIC" id="fig|688269.3.peg.1255"/>
<dbReference type="InterPro" id="IPR050107">
    <property type="entry name" value="ABC_carbohydrate_import_ATPase"/>
</dbReference>
<dbReference type="InterPro" id="IPR027417">
    <property type="entry name" value="P-loop_NTPase"/>
</dbReference>
<dbReference type="OrthoDB" id="9771863at2"/>
<dbReference type="Proteomes" id="UP000006804">
    <property type="component" value="Chromosome"/>
</dbReference>
<evidence type="ECO:0000259" key="9">
    <source>
        <dbReference type="PROSITE" id="PS50893"/>
    </source>
</evidence>
<dbReference type="Gene3D" id="3.40.50.300">
    <property type="entry name" value="P-loop containing nucleotide triphosphate hydrolases"/>
    <property type="match status" value="2"/>
</dbReference>
<dbReference type="Pfam" id="PF00005">
    <property type="entry name" value="ABC_tran"/>
    <property type="match status" value="2"/>
</dbReference>
<dbReference type="SMART" id="SM00382">
    <property type="entry name" value="AAA"/>
    <property type="match status" value="1"/>
</dbReference>